<keyword evidence="3 7" id="KW-0418">Kinase</keyword>
<keyword evidence="1" id="KW-0808">Transferase</keyword>
<evidence type="ECO:0000256" key="3">
    <source>
        <dbReference type="ARBA" id="ARBA00022777"/>
    </source>
</evidence>
<feature type="transmembrane region" description="Helical" evidence="5">
    <location>
        <begin position="265"/>
        <end position="285"/>
    </location>
</feature>
<keyword evidence="5" id="KW-0472">Membrane</keyword>
<sequence length="286" mass="30431">MRHLGRYRLDAVEGVGAFATVWRGYDTDLEVQVAVKVLADNWVHHTDVRERFLAEARLLRRIDDPRVVRVHDVGIADDRPYFVMDFLPGGTLADVIATGVGRERALALAAESARAVQVLHDAGVLHRDVKPSNLLLDADGQVVVSDLGSAKRLAEASGITVTTGTPAYMAPEQAFGQPLDARCDVHALGVLAYELVAGRLPFDGPVGRSPSDRPDPTEAGAGVDRVLAAATAVRPSDRPESPGRLAEAIETVDDTPPVRTVAPSLVVLMMVAGFVAAAAGVWWLGA</sequence>
<dbReference type="SUPFAM" id="SSF56112">
    <property type="entry name" value="Protein kinase-like (PK-like)"/>
    <property type="match status" value="1"/>
</dbReference>
<comment type="caution">
    <text evidence="7">The sequence shown here is derived from an EMBL/GenBank/DDBJ whole genome shotgun (WGS) entry which is preliminary data.</text>
</comment>
<name>A0A0B2BNF5_9ACTN</name>
<evidence type="ECO:0000259" key="6">
    <source>
        <dbReference type="PROSITE" id="PS50011"/>
    </source>
</evidence>
<dbReference type="PROSITE" id="PS50011">
    <property type="entry name" value="PROTEIN_KINASE_DOM"/>
    <property type="match status" value="1"/>
</dbReference>
<dbReference type="InterPro" id="IPR008271">
    <property type="entry name" value="Ser/Thr_kinase_AS"/>
</dbReference>
<dbReference type="GO" id="GO:0005524">
    <property type="term" value="F:ATP binding"/>
    <property type="evidence" value="ECO:0007669"/>
    <property type="project" value="UniProtKB-KW"/>
</dbReference>
<proteinExistence type="predicted"/>
<dbReference type="Pfam" id="PF00069">
    <property type="entry name" value="Pkinase"/>
    <property type="match status" value="1"/>
</dbReference>
<evidence type="ECO:0000256" key="5">
    <source>
        <dbReference type="SAM" id="Phobius"/>
    </source>
</evidence>
<dbReference type="PANTHER" id="PTHR43289:SF34">
    <property type="entry name" value="SERINE_THREONINE-PROTEIN KINASE YBDM-RELATED"/>
    <property type="match status" value="1"/>
</dbReference>
<reference evidence="7 8" key="1">
    <citation type="submission" date="2017-11" db="EMBL/GenBank/DDBJ databases">
        <title>Genomic Encyclopedia of Archaeal and Bacterial Type Strains, Phase II (KMG-II): From Individual Species to Whole Genera.</title>
        <authorList>
            <person name="Goeker M."/>
        </authorList>
    </citation>
    <scope>NUCLEOTIDE SEQUENCE [LARGE SCALE GENOMIC DNA]</scope>
    <source>
        <strain evidence="7 8">DSM 27763</strain>
    </source>
</reference>
<gene>
    <name evidence="7" type="ORF">CLV56_1502</name>
</gene>
<dbReference type="InterPro" id="IPR011009">
    <property type="entry name" value="Kinase-like_dom_sf"/>
</dbReference>
<dbReference type="EMBL" id="PGEZ01000001">
    <property type="protein sequence ID" value="PJJ57275.1"/>
    <property type="molecule type" value="Genomic_DNA"/>
</dbReference>
<dbReference type="CDD" id="cd14014">
    <property type="entry name" value="STKc_PknB_like"/>
    <property type="match status" value="1"/>
</dbReference>
<dbReference type="Proteomes" id="UP000230842">
    <property type="component" value="Unassembled WGS sequence"/>
</dbReference>
<evidence type="ECO:0000313" key="7">
    <source>
        <dbReference type="EMBL" id="PJJ57275.1"/>
    </source>
</evidence>
<keyword evidence="5" id="KW-1133">Transmembrane helix</keyword>
<dbReference type="InterPro" id="IPR000719">
    <property type="entry name" value="Prot_kinase_dom"/>
</dbReference>
<dbReference type="Gene3D" id="3.30.200.20">
    <property type="entry name" value="Phosphorylase Kinase, domain 1"/>
    <property type="match status" value="1"/>
</dbReference>
<keyword evidence="2" id="KW-0547">Nucleotide-binding</keyword>
<dbReference type="SMART" id="SM00220">
    <property type="entry name" value="S_TKc"/>
    <property type="match status" value="1"/>
</dbReference>
<dbReference type="PANTHER" id="PTHR43289">
    <property type="entry name" value="MITOGEN-ACTIVATED PROTEIN KINASE KINASE KINASE 20-RELATED"/>
    <property type="match status" value="1"/>
</dbReference>
<dbReference type="RefSeq" id="WP_039341723.1">
    <property type="nucleotide sequence ID" value="NZ_PGEZ01000001.1"/>
</dbReference>
<organism evidence="7 8">
    <name type="scientific">Mumia flava</name>
    <dbReference type="NCBI Taxonomy" id="1348852"/>
    <lineage>
        <taxon>Bacteria</taxon>
        <taxon>Bacillati</taxon>
        <taxon>Actinomycetota</taxon>
        <taxon>Actinomycetes</taxon>
        <taxon>Propionibacteriales</taxon>
        <taxon>Nocardioidaceae</taxon>
        <taxon>Mumia</taxon>
    </lineage>
</organism>
<keyword evidence="7" id="KW-0723">Serine/threonine-protein kinase</keyword>
<evidence type="ECO:0000256" key="2">
    <source>
        <dbReference type="ARBA" id="ARBA00022741"/>
    </source>
</evidence>
<dbReference type="AlphaFoldDB" id="A0A0B2BNF5"/>
<evidence type="ECO:0000256" key="4">
    <source>
        <dbReference type="ARBA" id="ARBA00022840"/>
    </source>
</evidence>
<dbReference type="PROSITE" id="PS00108">
    <property type="entry name" value="PROTEIN_KINASE_ST"/>
    <property type="match status" value="1"/>
</dbReference>
<keyword evidence="8" id="KW-1185">Reference proteome</keyword>
<protein>
    <submittedName>
        <fullName evidence="7">Serine/threonine protein kinase</fullName>
    </submittedName>
</protein>
<evidence type="ECO:0000313" key="8">
    <source>
        <dbReference type="Proteomes" id="UP000230842"/>
    </source>
</evidence>
<feature type="domain" description="Protein kinase" evidence="6">
    <location>
        <begin position="7"/>
        <end position="252"/>
    </location>
</feature>
<keyword evidence="4" id="KW-0067">ATP-binding</keyword>
<dbReference type="Gene3D" id="1.10.510.10">
    <property type="entry name" value="Transferase(Phosphotransferase) domain 1"/>
    <property type="match status" value="1"/>
</dbReference>
<accession>A0A0B2BNF5</accession>
<evidence type="ECO:0000256" key="1">
    <source>
        <dbReference type="ARBA" id="ARBA00022679"/>
    </source>
</evidence>
<dbReference type="GO" id="GO:0004674">
    <property type="term" value="F:protein serine/threonine kinase activity"/>
    <property type="evidence" value="ECO:0007669"/>
    <property type="project" value="UniProtKB-KW"/>
</dbReference>
<keyword evidence="5" id="KW-0812">Transmembrane</keyword>